<dbReference type="InterPro" id="IPR053157">
    <property type="entry name" value="Sterol_Uptake_Regulator"/>
</dbReference>
<accession>A0AA43QKX7</accession>
<comment type="caution">
    <text evidence="1">The sequence shown here is derived from an EMBL/GenBank/DDBJ whole genome shotgun (WGS) entry which is preliminary data.</text>
</comment>
<dbReference type="PANTHER" id="PTHR47784:SF5">
    <property type="entry name" value="STEROL UPTAKE CONTROL PROTEIN 2"/>
    <property type="match status" value="1"/>
</dbReference>
<protein>
    <submittedName>
        <fullName evidence="1">Uncharacterized protein</fullName>
    </submittedName>
</protein>
<dbReference type="Proteomes" id="UP001161017">
    <property type="component" value="Unassembled WGS sequence"/>
</dbReference>
<dbReference type="InterPro" id="IPR021858">
    <property type="entry name" value="Fun_TF"/>
</dbReference>
<proteinExistence type="predicted"/>
<sequence>MEDLEMFHHFITVTCTTLSDRAESHRLWREVVPQLAFEHEFLMRGILAISALHLSTLRHDRHDYYLNLAVRQQDSALSQFRAAMATEMYESKGDAFFAMSTVIVVYGFESPKAADSLGMFNYNGEDSDEWLPLIRGVNSVIQSVWMTIKGGRLNGLLHDFNDSPNGTDLPPILSEQLEYLDRYCDALDGCEEDIQACKDAAYHLRKCFIRINNKTAYECEVSLAFLWPVYIPQHYVQMLHKKRPEALIILSHYCVTLYHLDRYWWLNGWAQHIIHNIRQELHPELHYWIQWPMNTVHLRTNFVTNGDLDNPIQGTRVSSDFDIAIDRQLAIPKREILDVQNNDSPSSKFDNLNEGEFAKQTLALAS</sequence>
<evidence type="ECO:0000313" key="1">
    <source>
        <dbReference type="EMBL" id="MDI1486836.1"/>
    </source>
</evidence>
<name>A0AA43QKX7_9LECA</name>
<organism evidence="1 2">
    <name type="scientific">Ramalina farinacea</name>
    <dbReference type="NCBI Taxonomy" id="258253"/>
    <lineage>
        <taxon>Eukaryota</taxon>
        <taxon>Fungi</taxon>
        <taxon>Dikarya</taxon>
        <taxon>Ascomycota</taxon>
        <taxon>Pezizomycotina</taxon>
        <taxon>Lecanoromycetes</taxon>
        <taxon>OSLEUM clade</taxon>
        <taxon>Lecanoromycetidae</taxon>
        <taxon>Lecanorales</taxon>
        <taxon>Lecanorineae</taxon>
        <taxon>Ramalinaceae</taxon>
        <taxon>Ramalina</taxon>
    </lineage>
</organism>
<dbReference type="EMBL" id="JAPUFD010000004">
    <property type="protein sequence ID" value="MDI1486836.1"/>
    <property type="molecule type" value="Genomic_DNA"/>
</dbReference>
<dbReference type="PANTHER" id="PTHR47784">
    <property type="entry name" value="STEROL UPTAKE CONTROL PROTEIN 2"/>
    <property type="match status" value="1"/>
</dbReference>
<dbReference type="Pfam" id="PF11951">
    <property type="entry name" value="Fungal_trans_2"/>
    <property type="match status" value="1"/>
</dbReference>
<dbReference type="GO" id="GO:0001228">
    <property type="term" value="F:DNA-binding transcription activator activity, RNA polymerase II-specific"/>
    <property type="evidence" value="ECO:0007669"/>
    <property type="project" value="TreeGrafter"/>
</dbReference>
<gene>
    <name evidence="1" type="ORF">OHK93_006098</name>
</gene>
<evidence type="ECO:0000313" key="2">
    <source>
        <dbReference type="Proteomes" id="UP001161017"/>
    </source>
</evidence>
<keyword evidence="2" id="KW-1185">Reference proteome</keyword>
<reference evidence="1" key="1">
    <citation type="journal article" date="2023" name="Genome Biol. Evol.">
        <title>First Whole Genome Sequence and Flow Cytometry Genome Size Data for the Lichen-Forming Fungus Ramalina farinacea (Ascomycota).</title>
        <authorList>
            <person name="Llewellyn T."/>
            <person name="Mian S."/>
            <person name="Hill R."/>
            <person name="Leitch I.J."/>
            <person name="Gaya E."/>
        </authorList>
    </citation>
    <scope>NUCLEOTIDE SEQUENCE</scope>
    <source>
        <strain evidence="1">LIQ254RAFAR</strain>
    </source>
</reference>
<dbReference type="AlphaFoldDB" id="A0AA43QKX7"/>